<organism evidence="2">
    <name type="scientific">freshwater metagenome</name>
    <dbReference type="NCBI Taxonomy" id="449393"/>
    <lineage>
        <taxon>unclassified sequences</taxon>
        <taxon>metagenomes</taxon>
        <taxon>ecological metagenomes</taxon>
    </lineage>
</organism>
<name>A0A6J6GWW8_9ZZZZ</name>
<gene>
    <name evidence="2" type="ORF">UFOPK1493_04330</name>
</gene>
<evidence type="ECO:0000256" key="1">
    <source>
        <dbReference type="SAM" id="MobiDB-lite"/>
    </source>
</evidence>
<evidence type="ECO:0000313" key="2">
    <source>
        <dbReference type="EMBL" id="CAB4601138.1"/>
    </source>
</evidence>
<dbReference type="AlphaFoldDB" id="A0A6J6GWW8"/>
<dbReference type="EMBL" id="CAEZSR010000325">
    <property type="protein sequence ID" value="CAB4601138.1"/>
    <property type="molecule type" value="Genomic_DNA"/>
</dbReference>
<reference evidence="2" key="1">
    <citation type="submission" date="2020-05" db="EMBL/GenBank/DDBJ databases">
        <authorList>
            <person name="Chiriac C."/>
            <person name="Salcher M."/>
            <person name="Ghai R."/>
            <person name="Kavagutti S V."/>
        </authorList>
    </citation>
    <scope>NUCLEOTIDE SEQUENCE</scope>
</reference>
<protein>
    <submittedName>
        <fullName evidence="2">Unannotated protein</fullName>
    </submittedName>
</protein>
<sequence length="68" mass="7796">MPEQFDVRTCRPEDLEPDRGGPGEEEPKILPIRLQGAAAVPGKERDGREFRFVHLPPNEYLIEVDLIR</sequence>
<proteinExistence type="predicted"/>
<feature type="region of interest" description="Disordered" evidence="1">
    <location>
        <begin position="1"/>
        <end position="27"/>
    </location>
</feature>
<accession>A0A6J6GWW8</accession>